<comment type="caution">
    <text evidence="1">The sequence shown here is derived from an EMBL/GenBank/DDBJ whole genome shotgun (WGS) entry which is preliminary data.</text>
</comment>
<dbReference type="Proteomes" id="UP000013111">
    <property type="component" value="Unassembled WGS sequence"/>
</dbReference>
<organism evidence="1 2">
    <name type="scientific">Erwinia amylovora NBRC 12687 = CFBP 1232</name>
    <dbReference type="NCBI Taxonomy" id="1219359"/>
    <lineage>
        <taxon>Bacteria</taxon>
        <taxon>Pseudomonadati</taxon>
        <taxon>Pseudomonadota</taxon>
        <taxon>Gammaproteobacteria</taxon>
        <taxon>Enterobacterales</taxon>
        <taxon>Erwiniaceae</taxon>
        <taxon>Erwinia</taxon>
    </lineage>
</organism>
<sequence>MAFADVEFAMGCAKGFIDTFFSASSVLPLSASHLINKGIDGEAIPNFITWLVALSTTLTGVTLKTGGNVCHGIVQLAFRMGKSFTAINDKNPFGEFLATMGNKCESGGPLRE</sequence>
<dbReference type="GeneID" id="97604800"/>
<evidence type="ECO:0000313" key="2">
    <source>
        <dbReference type="Proteomes" id="UP000013111"/>
    </source>
</evidence>
<name>A0A831A1H5_ERWAM</name>
<gene>
    <name evidence="1" type="ORF">BN437_0474</name>
</gene>
<proteinExistence type="predicted"/>
<dbReference type="EMBL" id="CAPB01000006">
    <property type="protein sequence ID" value="CCO92439.1"/>
    <property type="molecule type" value="Genomic_DNA"/>
</dbReference>
<reference evidence="1 2" key="1">
    <citation type="submission" date="2012-11" db="EMBL/GenBank/DDBJ databases">
        <authorList>
            <person name="Linke B."/>
        </authorList>
    </citation>
    <scope>NUCLEOTIDE SEQUENCE [LARGE SCALE GENOMIC DNA]</scope>
    <source>
        <strain evidence="2">CFBP 1232</strain>
    </source>
</reference>
<dbReference type="RefSeq" id="WP_004155257.1">
    <property type="nucleotide sequence ID" value="NZ_BAYW01000004.1"/>
</dbReference>
<protein>
    <submittedName>
        <fullName evidence="1">Uncharacterized protein</fullName>
    </submittedName>
</protein>
<reference evidence="1 2" key="2">
    <citation type="submission" date="2013-04" db="EMBL/GenBank/DDBJ databases">
        <title>Comparative genomics of 12 strains of Erwinia amylovora identifies a pan-genome with a large conserved core and provides insights into host specificity.</title>
        <authorList>
            <person name="Mann R.A."/>
            <person name="Smits T.H.M."/>
            <person name="Buehlmann A."/>
            <person name="Blom J."/>
            <person name="Goesmann A."/>
            <person name="Frey J.E."/>
            <person name="Plummer K.M."/>
            <person name="Beer S.V."/>
            <person name="Luck J."/>
            <person name="Duffy B."/>
            <person name="Rodoni B."/>
        </authorList>
    </citation>
    <scope>NUCLEOTIDE SEQUENCE [LARGE SCALE GENOMIC DNA]</scope>
    <source>
        <strain evidence="2">CFBP 1232</strain>
    </source>
</reference>
<accession>A0A831A1H5</accession>
<evidence type="ECO:0000313" key="1">
    <source>
        <dbReference type="EMBL" id="CCO92439.1"/>
    </source>
</evidence>
<dbReference type="AlphaFoldDB" id="A0A831A1H5"/>